<dbReference type="Proteomes" id="UP000266673">
    <property type="component" value="Unassembled WGS sequence"/>
</dbReference>
<comment type="caution">
    <text evidence="1">The sequence shown here is derived from an EMBL/GenBank/DDBJ whole genome shotgun (WGS) entry which is preliminary data.</text>
</comment>
<dbReference type="Gene3D" id="3.40.50.2300">
    <property type="match status" value="1"/>
</dbReference>
<protein>
    <submittedName>
        <fullName evidence="1">Uncharacterized protein</fullName>
    </submittedName>
</protein>
<reference evidence="1 2" key="1">
    <citation type="submission" date="2018-06" db="EMBL/GenBank/DDBJ databases">
        <title>Comparative genomics reveals the genomic features of Rhizophagus irregularis, R. cerebriforme, R. diaphanum and Gigaspora rosea, and their symbiotic lifestyle signature.</title>
        <authorList>
            <person name="Morin E."/>
            <person name="San Clemente H."/>
            <person name="Chen E.C.H."/>
            <person name="De La Providencia I."/>
            <person name="Hainaut M."/>
            <person name="Kuo A."/>
            <person name="Kohler A."/>
            <person name="Murat C."/>
            <person name="Tang N."/>
            <person name="Roy S."/>
            <person name="Loubradou J."/>
            <person name="Henrissat B."/>
            <person name="Grigoriev I.V."/>
            <person name="Corradi N."/>
            <person name="Roux C."/>
            <person name="Martin F.M."/>
        </authorList>
    </citation>
    <scope>NUCLEOTIDE SEQUENCE [LARGE SCALE GENOMIC DNA]</scope>
    <source>
        <strain evidence="1 2">DAOM 194757</strain>
    </source>
</reference>
<organism evidence="1 2">
    <name type="scientific">Gigaspora rosea</name>
    <dbReference type="NCBI Taxonomy" id="44941"/>
    <lineage>
        <taxon>Eukaryota</taxon>
        <taxon>Fungi</taxon>
        <taxon>Fungi incertae sedis</taxon>
        <taxon>Mucoromycota</taxon>
        <taxon>Glomeromycotina</taxon>
        <taxon>Glomeromycetes</taxon>
        <taxon>Diversisporales</taxon>
        <taxon>Gigasporaceae</taxon>
        <taxon>Gigaspora</taxon>
    </lineage>
</organism>
<sequence length="87" mass="9553">MAVVNARVLPTPTLQHHQSSREAFFSPRDGSWNLRDKKVATGATLGNTGMNIPNRTPLILHANPHGDIESSVKQAWVRAVNFPEAIL</sequence>
<gene>
    <name evidence="1" type="ORF">C2G38_2177379</name>
</gene>
<accession>A0A397VGS3</accession>
<dbReference type="OrthoDB" id="10252740at2759"/>
<proteinExistence type="predicted"/>
<evidence type="ECO:0000313" key="1">
    <source>
        <dbReference type="EMBL" id="RIB21172.1"/>
    </source>
</evidence>
<name>A0A397VGS3_9GLOM</name>
<dbReference type="STRING" id="44941.A0A397VGS3"/>
<dbReference type="AlphaFoldDB" id="A0A397VGS3"/>
<evidence type="ECO:0000313" key="2">
    <source>
        <dbReference type="Proteomes" id="UP000266673"/>
    </source>
</evidence>
<keyword evidence="2" id="KW-1185">Reference proteome</keyword>
<dbReference type="EMBL" id="QKWP01000376">
    <property type="protein sequence ID" value="RIB21172.1"/>
    <property type="molecule type" value="Genomic_DNA"/>
</dbReference>